<proteinExistence type="inferred from homology"/>
<name>A0A2H5Q8R7_CITUN</name>
<dbReference type="GO" id="GO:0009733">
    <property type="term" value="P:response to auxin"/>
    <property type="evidence" value="ECO:0007669"/>
    <property type="project" value="InterPro"/>
</dbReference>
<organism evidence="4 5">
    <name type="scientific">Citrus unshiu</name>
    <name type="common">Satsuma mandarin</name>
    <name type="synonym">Citrus nobilis var. unshiu</name>
    <dbReference type="NCBI Taxonomy" id="55188"/>
    <lineage>
        <taxon>Eukaryota</taxon>
        <taxon>Viridiplantae</taxon>
        <taxon>Streptophyta</taxon>
        <taxon>Embryophyta</taxon>
        <taxon>Tracheophyta</taxon>
        <taxon>Spermatophyta</taxon>
        <taxon>Magnoliopsida</taxon>
        <taxon>eudicotyledons</taxon>
        <taxon>Gunneridae</taxon>
        <taxon>Pentapetalae</taxon>
        <taxon>rosids</taxon>
        <taxon>malvids</taxon>
        <taxon>Sapindales</taxon>
        <taxon>Rutaceae</taxon>
        <taxon>Aurantioideae</taxon>
        <taxon>Citrus</taxon>
    </lineage>
</organism>
<sequence length="68" mass="7816">MGFRFPGVIHAKKILRKYPYNRPQSATMTAEVPKGYLAVYVGENEMKRFMIPVSYLNLSSFQDLLSQS</sequence>
<dbReference type="InterPro" id="IPR003676">
    <property type="entry name" value="SAUR_fam"/>
</dbReference>
<evidence type="ECO:0000256" key="3">
    <source>
        <dbReference type="ARBA" id="ARBA00022604"/>
    </source>
</evidence>
<protein>
    <recommendedName>
        <fullName evidence="6">Small auxin-up RNA</fullName>
    </recommendedName>
</protein>
<comment type="caution">
    <text evidence="4">The sequence shown here is derived from an EMBL/GenBank/DDBJ whole genome shotgun (WGS) entry which is preliminary data.</text>
</comment>
<dbReference type="Proteomes" id="UP000236630">
    <property type="component" value="Unassembled WGS sequence"/>
</dbReference>
<dbReference type="AlphaFoldDB" id="A0A2H5Q8R7"/>
<dbReference type="EMBL" id="BDQV01000254">
    <property type="protein sequence ID" value="GAY60983.1"/>
    <property type="molecule type" value="Genomic_DNA"/>
</dbReference>
<reference evidence="4 5" key="1">
    <citation type="journal article" date="2017" name="Front. Genet.">
        <title>Draft sequencing of the heterozygous diploid genome of Satsuma (Citrus unshiu Marc.) using a hybrid assembly approach.</title>
        <authorList>
            <person name="Shimizu T."/>
            <person name="Tanizawa Y."/>
            <person name="Mochizuki T."/>
            <person name="Nagasaki H."/>
            <person name="Yoshioka T."/>
            <person name="Toyoda A."/>
            <person name="Fujiyama A."/>
            <person name="Kaminuma E."/>
            <person name="Nakamura Y."/>
        </authorList>
    </citation>
    <scope>NUCLEOTIDE SEQUENCE [LARGE SCALE GENOMIC DNA]</scope>
    <source>
        <strain evidence="5">cv. Miyagawa wase</strain>
    </source>
</reference>
<dbReference type="PANTHER" id="PTHR31929">
    <property type="entry name" value="SAUR-LIKE AUXIN-RESPONSIVE PROTEIN FAMILY-RELATED"/>
    <property type="match status" value="1"/>
</dbReference>
<keyword evidence="2" id="KW-0217">Developmental protein</keyword>
<evidence type="ECO:0000313" key="4">
    <source>
        <dbReference type="EMBL" id="GAY60983.1"/>
    </source>
</evidence>
<evidence type="ECO:0000256" key="2">
    <source>
        <dbReference type="ARBA" id="ARBA00022473"/>
    </source>
</evidence>
<accession>A0A2H5Q8R7</accession>
<keyword evidence="5" id="KW-1185">Reference proteome</keyword>
<dbReference type="STRING" id="55188.A0A2H5Q8R7"/>
<evidence type="ECO:0000313" key="5">
    <source>
        <dbReference type="Proteomes" id="UP000236630"/>
    </source>
</evidence>
<keyword evidence="3" id="KW-0341">Growth regulation</keyword>
<dbReference type="Pfam" id="PF02519">
    <property type="entry name" value="Auxin_inducible"/>
    <property type="match status" value="1"/>
</dbReference>
<evidence type="ECO:0008006" key="6">
    <source>
        <dbReference type="Google" id="ProtNLM"/>
    </source>
</evidence>
<evidence type="ECO:0000256" key="1">
    <source>
        <dbReference type="ARBA" id="ARBA00006974"/>
    </source>
</evidence>
<gene>
    <name evidence="4" type="ORF">CUMW_206320</name>
</gene>
<comment type="similarity">
    <text evidence="1">Belongs to the ARG7 family.</text>
</comment>